<evidence type="ECO:0000313" key="2">
    <source>
        <dbReference type="EMBL" id="KAF3854303.1"/>
    </source>
</evidence>
<comment type="caution">
    <text evidence="2">The sequence shown here is derived from an EMBL/GenBank/DDBJ whole genome shotgun (WGS) entry which is preliminary data.</text>
</comment>
<dbReference type="EMBL" id="JAAKFY010000007">
    <property type="protein sequence ID" value="KAF3854303.1"/>
    <property type="molecule type" value="Genomic_DNA"/>
</dbReference>
<dbReference type="Proteomes" id="UP000518266">
    <property type="component" value="Unassembled WGS sequence"/>
</dbReference>
<accession>A0A7J5YYP7</accession>
<reference evidence="2 3" key="1">
    <citation type="submission" date="2020-03" db="EMBL/GenBank/DDBJ databases">
        <title>Dissostichus mawsoni Genome sequencing and assembly.</title>
        <authorList>
            <person name="Park H."/>
        </authorList>
    </citation>
    <scope>NUCLEOTIDE SEQUENCE [LARGE SCALE GENOMIC DNA]</scope>
    <source>
        <strain evidence="2">DM0001</strain>
        <tissue evidence="2">Muscle</tissue>
    </source>
</reference>
<name>A0A7J5YYP7_DISMA</name>
<evidence type="ECO:0000313" key="3">
    <source>
        <dbReference type="Proteomes" id="UP000518266"/>
    </source>
</evidence>
<dbReference type="AlphaFoldDB" id="A0A7J5YYP7"/>
<feature type="region of interest" description="Disordered" evidence="1">
    <location>
        <begin position="1"/>
        <end position="55"/>
    </location>
</feature>
<proteinExistence type="predicted"/>
<gene>
    <name evidence="2" type="ORF">F7725_022358</name>
</gene>
<keyword evidence="3" id="KW-1185">Reference proteome</keyword>
<protein>
    <submittedName>
        <fullName evidence="2">Uncharacterized protein</fullName>
    </submittedName>
</protein>
<sequence length="147" mass="16175">MTALVEVAPLSGSNSESDSPDTDSSPQTTDAEDEEDTTEDGPLVSDPVTETLQTAAGYYVSEDSANETEKACACSCTFNNGVPCDTRFTPEEMVKTRDQMNEMTSGKISQDKLTSIIRFYKEHGFAPRLRRGARVMSRRVLSFEDIQ</sequence>
<organism evidence="2 3">
    <name type="scientific">Dissostichus mawsoni</name>
    <name type="common">Antarctic cod</name>
    <dbReference type="NCBI Taxonomy" id="36200"/>
    <lineage>
        <taxon>Eukaryota</taxon>
        <taxon>Metazoa</taxon>
        <taxon>Chordata</taxon>
        <taxon>Craniata</taxon>
        <taxon>Vertebrata</taxon>
        <taxon>Euteleostomi</taxon>
        <taxon>Actinopterygii</taxon>
        <taxon>Neopterygii</taxon>
        <taxon>Teleostei</taxon>
        <taxon>Neoteleostei</taxon>
        <taxon>Acanthomorphata</taxon>
        <taxon>Eupercaria</taxon>
        <taxon>Perciformes</taxon>
        <taxon>Notothenioidei</taxon>
        <taxon>Nototheniidae</taxon>
        <taxon>Dissostichus</taxon>
    </lineage>
</organism>
<feature type="compositionally biased region" description="Acidic residues" evidence="1">
    <location>
        <begin position="30"/>
        <end position="39"/>
    </location>
</feature>
<evidence type="ECO:0000256" key="1">
    <source>
        <dbReference type="SAM" id="MobiDB-lite"/>
    </source>
</evidence>